<dbReference type="Pfam" id="PF00756">
    <property type="entry name" value="Esterase"/>
    <property type="match status" value="1"/>
</dbReference>
<dbReference type="RefSeq" id="WP_307106917.1">
    <property type="nucleotide sequence ID" value="NZ_JAUTAS010000001.1"/>
</dbReference>
<dbReference type="InterPro" id="IPR029058">
    <property type="entry name" value="AB_hydrolase_fold"/>
</dbReference>
<evidence type="ECO:0000256" key="3">
    <source>
        <dbReference type="SAM" id="MobiDB-lite"/>
    </source>
</evidence>
<keyword evidence="2 4" id="KW-0378">Hydrolase</keyword>
<dbReference type="AlphaFoldDB" id="A0AAP5AHY6"/>
<organism evidence="4 5">
    <name type="scientific">Stenotrophomonas rhizophila</name>
    <dbReference type="NCBI Taxonomy" id="216778"/>
    <lineage>
        <taxon>Bacteria</taxon>
        <taxon>Pseudomonadati</taxon>
        <taxon>Pseudomonadota</taxon>
        <taxon>Gammaproteobacteria</taxon>
        <taxon>Lysobacterales</taxon>
        <taxon>Lysobacteraceae</taxon>
        <taxon>Stenotrophomonas</taxon>
    </lineage>
</organism>
<dbReference type="PROSITE" id="PS51257">
    <property type="entry name" value="PROKAR_LIPOPROTEIN"/>
    <property type="match status" value="1"/>
</dbReference>
<dbReference type="Proteomes" id="UP001226084">
    <property type="component" value="Unassembled WGS sequence"/>
</dbReference>
<reference evidence="4" key="1">
    <citation type="submission" date="2023-07" db="EMBL/GenBank/DDBJ databases">
        <title>Functional and genomic diversity of the sorghum phyllosphere microbiome.</title>
        <authorList>
            <person name="Shade A."/>
        </authorList>
    </citation>
    <scope>NUCLEOTIDE SEQUENCE</scope>
    <source>
        <strain evidence="4">SORGH_AS_0457</strain>
    </source>
</reference>
<name>A0AAP5AHY6_9GAMM</name>
<comment type="caution">
    <text evidence="4">The sequence shown here is derived from an EMBL/GenBank/DDBJ whole genome shotgun (WGS) entry which is preliminary data.</text>
</comment>
<evidence type="ECO:0000256" key="2">
    <source>
        <dbReference type="ARBA" id="ARBA00022801"/>
    </source>
</evidence>
<evidence type="ECO:0000256" key="1">
    <source>
        <dbReference type="ARBA" id="ARBA00005622"/>
    </source>
</evidence>
<dbReference type="InterPro" id="IPR000801">
    <property type="entry name" value="Esterase-like"/>
</dbReference>
<protein>
    <submittedName>
        <fullName evidence="4">Alpha/beta superfamily hydrolase</fullName>
    </submittedName>
</protein>
<dbReference type="PANTHER" id="PTHR40841">
    <property type="entry name" value="SIDEROPHORE TRIACETYLFUSARININE C ESTERASE"/>
    <property type="match status" value="1"/>
</dbReference>
<dbReference type="InterPro" id="IPR052558">
    <property type="entry name" value="Siderophore_Hydrolase_D"/>
</dbReference>
<evidence type="ECO:0000313" key="4">
    <source>
        <dbReference type="EMBL" id="MDQ1108551.1"/>
    </source>
</evidence>
<dbReference type="Gene3D" id="3.40.50.1820">
    <property type="entry name" value="alpha/beta hydrolase"/>
    <property type="match status" value="1"/>
</dbReference>
<dbReference type="SUPFAM" id="SSF53474">
    <property type="entry name" value="alpha/beta-Hydrolases"/>
    <property type="match status" value="1"/>
</dbReference>
<sequence>MNKLVTGVLLALILTGCAKTPETPDSEALTEASLAAPQVTAKASALGGQRGDGAPYEVVGSEVWNVPDPVSGRTYQVFVALPASYADSPERRYPVLYVTDADYAFPLARQIGRRLNVEGPKLEEFILVGLSYSVGDEGMPSRRRDYTPTPNGPSSAPADAVHGGAAPYIAYLREQALPFVAGRYRTDESRRLLLGHSYGALLGSQILFTDPGMFAGYIMGSPSFWYDRNVMSRFEKDYAGSHNDLKASVYMYVGERETPAFGNDADMVADAKNMQAALRAHNYPSLRLKLDVLNDEDHLSVAPRGLTHGLKYLLGKQPGG</sequence>
<evidence type="ECO:0000313" key="5">
    <source>
        <dbReference type="Proteomes" id="UP001226084"/>
    </source>
</evidence>
<gene>
    <name evidence="4" type="ORF">QE424_001710</name>
</gene>
<proteinExistence type="inferred from homology"/>
<dbReference type="GO" id="GO:0016788">
    <property type="term" value="F:hydrolase activity, acting on ester bonds"/>
    <property type="evidence" value="ECO:0007669"/>
    <property type="project" value="TreeGrafter"/>
</dbReference>
<comment type="similarity">
    <text evidence="1">Belongs to the esterase D family.</text>
</comment>
<feature type="region of interest" description="Disordered" evidence="3">
    <location>
        <begin position="139"/>
        <end position="158"/>
    </location>
</feature>
<dbReference type="PANTHER" id="PTHR40841:SF2">
    <property type="entry name" value="SIDEROPHORE-DEGRADING ESTERASE (EUROFUNG)"/>
    <property type="match status" value="1"/>
</dbReference>
<dbReference type="EMBL" id="JAUTAS010000001">
    <property type="protein sequence ID" value="MDQ1108551.1"/>
    <property type="molecule type" value="Genomic_DNA"/>
</dbReference>
<accession>A0AAP5AHY6</accession>